<dbReference type="Gene3D" id="1.10.340.70">
    <property type="match status" value="1"/>
</dbReference>
<dbReference type="SUPFAM" id="SSF56672">
    <property type="entry name" value="DNA/RNA polymerases"/>
    <property type="match status" value="1"/>
</dbReference>
<dbReference type="GO" id="GO:0015074">
    <property type="term" value="P:DNA integration"/>
    <property type="evidence" value="ECO:0007669"/>
    <property type="project" value="InterPro"/>
</dbReference>
<dbReference type="Gene3D" id="3.30.70.270">
    <property type="match status" value="2"/>
</dbReference>
<protein>
    <submittedName>
        <fullName evidence="4">Transposon Ty3-I Gag-Pol polyprotein</fullName>
    </submittedName>
</protein>
<feature type="domain" description="RNase H type-1" evidence="2">
    <location>
        <begin position="830"/>
        <end position="963"/>
    </location>
</feature>
<sequence length="1343" mass="152330">MRLSQALPKLTEAGLLTTLAPRPSPQLIPPQFRMDLHCAYHQGPGHETDRCTALRHAVQDLIDQGLVHLGQPSVTTNPLPTHTTHAVPPPANGIHFLDFDEINGHVHMLSEDDSDPEPIMPDVIYEMSRVTLGPRMPAPFRLVPEVASVQAATVEPLILPHYSVRTFFILIPDVEEFQAPRVDDSQTLNVQYILRGGRVMRQPPPTTARPVEGTSAPEEIKVEIATSPGGLIHMMTAGRATCIVFSDDDLPPEGSDHTRPLYISVGCSGRRVPSRSYRAPGPSTSALIAHPFPDSTSLMTLCFLDEIDEHRTFAEIGDIVNGAVPRDEYIAEGIQFAPAPEIVEDVIVADGLFDGPVGLVEGASDFVDPHLSFDVLSRFVSHHDYIFYIDDEITQHDSDDDSSSVSDSNPVDKRVSPAVGDTEIVDFGTADQPREAYLDIFAWSYGDIPGFDPSIVQHRLPLLPYARPVKQKLRRLHPCWSLQVNEEIQKQLSVGFLSMVEYPEWLANVVPVPKNDGKVRVCVDFRDLNKASPKDDFPLPHIDMLVDSTTGHSMLSFIDGFSEYSQVLMALEDMEKTSFITEYGTYCYRVMPFRLKNAGATYQRAATTLFHDMMHQDVEVYVDDMIVKSRDKLDHLAALERFFGRIRQFRLRLNPKKCTFGVTFGKLLGYMVSERGIEVDPDKIIAILDMPAPRTEREVRGFLGRLQYISRFIARLIDIFLAPPTPGRPLLLYLSVSDVALGCMLAQLDDPGKDRAIYYLNPLRYLFDRLALVGRLMRWLVLLTEFDIHYVSQKSIKGSIVADHLASLPVSDGRAIDDDFPDEDVAAMTSLSGWRMYFDGVANHSGYGIGVLLIFPHGDHIPKSVRLAFSDRHPATNNIVEYEACILGLETALELGIRQMEVFGDSNLVLRQIQGEWKTRDTKLRPYHTYLELLVGRFDDLRYTHQPRAQNQFADALATLASMIDIPANSTVHPLLIESRYALTYCCLIEDTEIDDGLPWYHDIYHFLRLGVYPEAATTKDRRALRQLASRFVICGETLYRRSADGMLLLCLDRASTDRVMREVHAGVYGPHMGGHMLARKIMRTGYFWLTMEMDCCQFVQRLWSIDIIRKISPKSSSGHEFILVAIDYFTKVEVDTLVQRYDIRHHRSSTYRPQTNKAIEAANKNVKRILLRMVEISRDWSEKLPFALWAYRTSFRTSIGATPYSLVYGMEAVLPVEIEMGSLRVALEQQIPEANWAQTRFDQLNLLDERRLRAADHVRAYQRKMARAFKKRVKPRPLRIGDLVLKAIRGLIRDPRRKFKPSWSRPYFIRELTPEGAAWLMDLYGNRFSEPTNVDQLKRYYV</sequence>
<feature type="region of interest" description="Disordered" evidence="1">
    <location>
        <begin position="396"/>
        <end position="416"/>
    </location>
</feature>
<dbReference type="GO" id="GO:0003676">
    <property type="term" value="F:nucleic acid binding"/>
    <property type="evidence" value="ECO:0007669"/>
    <property type="project" value="InterPro"/>
</dbReference>
<dbReference type="PROSITE" id="PS50994">
    <property type="entry name" value="INTEGRASE"/>
    <property type="match status" value="1"/>
</dbReference>
<dbReference type="InterPro" id="IPR043502">
    <property type="entry name" value="DNA/RNA_pol_sf"/>
</dbReference>
<organism evidence="4 5">
    <name type="scientific">Vitis vinifera</name>
    <name type="common">Grape</name>
    <dbReference type="NCBI Taxonomy" id="29760"/>
    <lineage>
        <taxon>Eukaryota</taxon>
        <taxon>Viridiplantae</taxon>
        <taxon>Streptophyta</taxon>
        <taxon>Embryophyta</taxon>
        <taxon>Tracheophyta</taxon>
        <taxon>Spermatophyta</taxon>
        <taxon>Magnoliopsida</taxon>
        <taxon>eudicotyledons</taxon>
        <taxon>Gunneridae</taxon>
        <taxon>Pentapetalae</taxon>
        <taxon>rosids</taxon>
        <taxon>Vitales</taxon>
        <taxon>Vitaceae</taxon>
        <taxon>Viteae</taxon>
        <taxon>Vitis</taxon>
    </lineage>
</organism>
<dbReference type="Gene3D" id="3.10.10.10">
    <property type="entry name" value="HIV Type 1 Reverse Transcriptase, subunit A, domain 1"/>
    <property type="match status" value="1"/>
</dbReference>
<proteinExistence type="predicted"/>
<dbReference type="InterPro" id="IPR001584">
    <property type="entry name" value="Integrase_cat-core"/>
</dbReference>
<dbReference type="InterPro" id="IPR043128">
    <property type="entry name" value="Rev_trsase/Diguanyl_cyclase"/>
</dbReference>
<evidence type="ECO:0000313" key="4">
    <source>
        <dbReference type="EMBL" id="RVW49197.1"/>
    </source>
</evidence>
<name>A0A438ENE7_VITVI</name>
<evidence type="ECO:0000259" key="2">
    <source>
        <dbReference type="PROSITE" id="PS50879"/>
    </source>
</evidence>
<dbReference type="Gene3D" id="3.30.420.10">
    <property type="entry name" value="Ribonuclease H-like superfamily/Ribonuclease H"/>
    <property type="match status" value="2"/>
</dbReference>
<dbReference type="Pfam" id="PF00078">
    <property type="entry name" value="RVT_1"/>
    <property type="match status" value="1"/>
</dbReference>
<dbReference type="InterPro" id="IPR000477">
    <property type="entry name" value="RT_dom"/>
</dbReference>
<evidence type="ECO:0000256" key="1">
    <source>
        <dbReference type="SAM" id="MobiDB-lite"/>
    </source>
</evidence>
<comment type="caution">
    <text evidence="4">The sequence shown here is derived from an EMBL/GenBank/DDBJ whole genome shotgun (WGS) entry which is preliminary data.</text>
</comment>
<dbReference type="InterPro" id="IPR036397">
    <property type="entry name" value="RNaseH_sf"/>
</dbReference>
<dbReference type="PANTHER" id="PTHR48475">
    <property type="entry name" value="RIBONUCLEASE H"/>
    <property type="match status" value="1"/>
</dbReference>
<dbReference type="InterPro" id="IPR002156">
    <property type="entry name" value="RNaseH_domain"/>
</dbReference>
<dbReference type="CDD" id="cd01647">
    <property type="entry name" value="RT_LTR"/>
    <property type="match status" value="1"/>
</dbReference>
<dbReference type="EMBL" id="QGNW01001231">
    <property type="protein sequence ID" value="RVW49197.1"/>
    <property type="molecule type" value="Genomic_DNA"/>
</dbReference>
<reference evidence="4 5" key="1">
    <citation type="journal article" date="2018" name="PLoS Genet.">
        <title>Population sequencing reveals clonal diversity and ancestral inbreeding in the grapevine cultivar Chardonnay.</title>
        <authorList>
            <person name="Roach M.J."/>
            <person name="Johnson D.L."/>
            <person name="Bohlmann J."/>
            <person name="van Vuuren H.J."/>
            <person name="Jones S.J."/>
            <person name="Pretorius I.S."/>
            <person name="Schmidt S.A."/>
            <person name="Borneman A.R."/>
        </authorList>
    </citation>
    <scope>NUCLEOTIDE SEQUENCE [LARGE SCALE GENOMIC DNA]</scope>
    <source>
        <strain evidence="5">cv. Chardonnay</strain>
        <tissue evidence="4">Leaf</tissue>
    </source>
</reference>
<accession>A0A438ENE7</accession>
<dbReference type="PROSITE" id="PS50879">
    <property type="entry name" value="RNASE_H_1"/>
    <property type="match status" value="1"/>
</dbReference>
<feature type="domain" description="Integrase catalytic" evidence="3">
    <location>
        <begin position="1116"/>
        <end position="1212"/>
    </location>
</feature>
<dbReference type="PANTHER" id="PTHR48475:SF1">
    <property type="entry name" value="RNASE H TYPE-1 DOMAIN-CONTAINING PROTEIN"/>
    <property type="match status" value="1"/>
</dbReference>
<gene>
    <name evidence="4" type="primary">TY3B-I_403</name>
    <name evidence="4" type="ORF">CK203_087455</name>
</gene>
<dbReference type="CDD" id="cd09279">
    <property type="entry name" value="RNase_HI_like"/>
    <property type="match status" value="1"/>
</dbReference>
<evidence type="ECO:0000259" key="3">
    <source>
        <dbReference type="PROSITE" id="PS50994"/>
    </source>
</evidence>
<dbReference type="Pfam" id="PF13456">
    <property type="entry name" value="RVT_3"/>
    <property type="match status" value="1"/>
</dbReference>
<evidence type="ECO:0000313" key="5">
    <source>
        <dbReference type="Proteomes" id="UP000288805"/>
    </source>
</evidence>
<dbReference type="Proteomes" id="UP000288805">
    <property type="component" value="Unassembled WGS sequence"/>
</dbReference>
<dbReference type="InterPro" id="IPR012337">
    <property type="entry name" value="RNaseH-like_sf"/>
</dbReference>
<dbReference type="GO" id="GO:0004523">
    <property type="term" value="F:RNA-DNA hybrid ribonuclease activity"/>
    <property type="evidence" value="ECO:0007669"/>
    <property type="project" value="InterPro"/>
</dbReference>
<dbReference type="SUPFAM" id="SSF53098">
    <property type="entry name" value="Ribonuclease H-like"/>
    <property type="match status" value="2"/>
</dbReference>